<gene>
    <name evidence="6" type="ORF">THAOC_25381</name>
</gene>
<evidence type="ECO:0000313" key="6">
    <source>
        <dbReference type="EMBL" id="EJK54944.1"/>
    </source>
</evidence>
<protein>
    <recommendedName>
        <fullName evidence="8">Major facilitator superfamily (MFS) profile domain-containing protein</fullName>
    </recommendedName>
</protein>
<dbReference type="Gene3D" id="1.20.1250.20">
    <property type="entry name" value="MFS general substrate transporter like domains"/>
    <property type="match status" value="1"/>
</dbReference>
<comment type="caution">
    <text evidence="6">The sequence shown here is derived from an EMBL/GenBank/DDBJ whole genome shotgun (WGS) entry which is preliminary data.</text>
</comment>
<evidence type="ECO:0000256" key="1">
    <source>
        <dbReference type="ARBA" id="ARBA00004141"/>
    </source>
</evidence>
<name>K0RRD4_THAOC</name>
<keyword evidence="4 5" id="KW-0472">Membrane</keyword>
<keyword evidence="3 5" id="KW-1133">Transmembrane helix</keyword>
<evidence type="ECO:0008006" key="8">
    <source>
        <dbReference type="Google" id="ProtNLM"/>
    </source>
</evidence>
<dbReference type="AlphaFoldDB" id="K0RRD4"/>
<keyword evidence="7" id="KW-1185">Reference proteome</keyword>
<evidence type="ECO:0000256" key="2">
    <source>
        <dbReference type="ARBA" id="ARBA00022692"/>
    </source>
</evidence>
<dbReference type="InterPro" id="IPR044772">
    <property type="entry name" value="NO3_transporter"/>
</dbReference>
<dbReference type="GO" id="GO:0016020">
    <property type="term" value="C:membrane"/>
    <property type="evidence" value="ECO:0007669"/>
    <property type="project" value="UniProtKB-SubCell"/>
</dbReference>
<dbReference type="OrthoDB" id="434240at2759"/>
<feature type="transmembrane region" description="Helical" evidence="5">
    <location>
        <begin position="84"/>
        <end position="106"/>
    </location>
</feature>
<comment type="subcellular location">
    <subcellularLocation>
        <location evidence="1">Membrane</location>
        <topology evidence="1">Multi-pass membrane protein</topology>
    </subcellularLocation>
</comment>
<dbReference type="EMBL" id="AGNL01035003">
    <property type="protein sequence ID" value="EJK54944.1"/>
    <property type="molecule type" value="Genomic_DNA"/>
</dbReference>
<feature type="transmembrane region" description="Helical" evidence="5">
    <location>
        <begin position="57"/>
        <end position="78"/>
    </location>
</feature>
<accession>K0RRD4</accession>
<dbReference type="PANTHER" id="PTHR23515">
    <property type="entry name" value="HIGH-AFFINITY NITRATE TRANSPORTER 2.3"/>
    <property type="match status" value="1"/>
</dbReference>
<evidence type="ECO:0000256" key="3">
    <source>
        <dbReference type="ARBA" id="ARBA00022989"/>
    </source>
</evidence>
<reference evidence="6 7" key="1">
    <citation type="journal article" date="2012" name="Genome Biol.">
        <title>Genome and low-iron response of an oceanic diatom adapted to chronic iron limitation.</title>
        <authorList>
            <person name="Lommer M."/>
            <person name="Specht M."/>
            <person name="Roy A.S."/>
            <person name="Kraemer L."/>
            <person name="Andreson R."/>
            <person name="Gutowska M.A."/>
            <person name="Wolf J."/>
            <person name="Bergner S.V."/>
            <person name="Schilhabel M.B."/>
            <person name="Klostermeier U.C."/>
            <person name="Beiko R.G."/>
            <person name="Rosenstiel P."/>
            <person name="Hippler M."/>
            <person name="Laroche J."/>
        </authorList>
    </citation>
    <scope>NUCLEOTIDE SEQUENCE [LARGE SCALE GENOMIC DNA]</scope>
    <source>
        <strain evidence="6 7">CCMP1005</strain>
    </source>
</reference>
<feature type="transmembrane region" description="Helical" evidence="5">
    <location>
        <begin position="127"/>
        <end position="147"/>
    </location>
</feature>
<evidence type="ECO:0000256" key="4">
    <source>
        <dbReference type="ARBA" id="ARBA00023136"/>
    </source>
</evidence>
<evidence type="ECO:0000313" key="7">
    <source>
        <dbReference type="Proteomes" id="UP000266841"/>
    </source>
</evidence>
<organism evidence="6 7">
    <name type="scientific">Thalassiosira oceanica</name>
    <name type="common">Marine diatom</name>
    <dbReference type="NCBI Taxonomy" id="159749"/>
    <lineage>
        <taxon>Eukaryota</taxon>
        <taxon>Sar</taxon>
        <taxon>Stramenopiles</taxon>
        <taxon>Ochrophyta</taxon>
        <taxon>Bacillariophyta</taxon>
        <taxon>Coscinodiscophyceae</taxon>
        <taxon>Thalassiosirophycidae</taxon>
        <taxon>Thalassiosirales</taxon>
        <taxon>Thalassiosiraceae</taxon>
        <taxon>Thalassiosira</taxon>
    </lineage>
</organism>
<dbReference type="SUPFAM" id="SSF103473">
    <property type="entry name" value="MFS general substrate transporter"/>
    <property type="match status" value="1"/>
</dbReference>
<dbReference type="GO" id="GO:0015112">
    <property type="term" value="F:nitrate transmembrane transporter activity"/>
    <property type="evidence" value="ECO:0007669"/>
    <property type="project" value="InterPro"/>
</dbReference>
<sequence length="153" mass="17005">LALITGVSVFLLSDDSPIPSKAHQRSTRRLIVDEGEQQKTDTIKDSIWFAARKPATWFLFIHYMMCFGVELTMLGAIGKYFTDVYGLTNEAASAVASVFGWMNLFARGSGGWASDISNSRFGLKGRIWTHAVFLVLEGLFVIVMAFVNTFPQL</sequence>
<dbReference type="Proteomes" id="UP000266841">
    <property type="component" value="Unassembled WGS sequence"/>
</dbReference>
<evidence type="ECO:0000256" key="5">
    <source>
        <dbReference type="SAM" id="Phobius"/>
    </source>
</evidence>
<feature type="non-terminal residue" evidence="6">
    <location>
        <position position="1"/>
    </location>
</feature>
<keyword evidence="2 5" id="KW-0812">Transmembrane</keyword>
<dbReference type="InterPro" id="IPR036259">
    <property type="entry name" value="MFS_trans_sf"/>
</dbReference>
<proteinExistence type="predicted"/>